<dbReference type="PANTHER" id="PTHR43537">
    <property type="entry name" value="TRANSCRIPTIONAL REGULATOR, GNTR FAMILY"/>
    <property type="match status" value="1"/>
</dbReference>
<dbReference type="InterPro" id="IPR036390">
    <property type="entry name" value="WH_DNA-bd_sf"/>
</dbReference>
<dbReference type="Pfam" id="PF00392">
    <property type="entry name" value="GntR"/>
    <property type="match status" value="1"/>
</dbReference>
<evidence type="ECO:0000313" key="5">
    <source>
        <dbReference type="EMBL" id="MBP2325863.1"/>
    </source>
</evidence>
<gene>
    <name evidence="5" type="ORF">JOF56_006248</name>
</gene>
<name>A0ABS4TN80_9PSEU</name>
<sequence>MPRNRSVLIARLVSAQPGSSQAAILAELRRCLLDGGVPPGSAIPLDEVAAVFGVSRIPVRESLKTLIGEGLVEHRPNLGYTVAKLTAAELHEMYLVRGVLETAALTAAVTTAGPVDDNSAREAYAALQQAVIDRDGRAYHRESRSFHMALVQPCGMRRLLGMFESAWNITEPTQPMTHVPEADREVLHRDHDKMLAAFIARDSVALLDVAREHHERLRASLLTVPQHTGLFAEPGEDIRFR</sequence>
<dbReference type="SMART" id="SM00895">
    <property type="entry name" value="FCD"/>
    <property type="match status" value="1"/>
</dbReference>
<dbReference type="InterPro" id="IPR000524">
    <property type="entry name" value="Tscrpt_reg_HTH_GntR"/>
</dbReference>
<dbReference type="PROSITE" id="PS50949">
    <property type="entry name" value="HTH_GNTR"/>
    <property type="match status" value="1"/>
</dbReference>
<evidence type="ECO:0000256" key="2">
    <source>
        <dbReference type="ARBA" id="ARBA00023125"/>
    </source>
</evidence>
<dbReference type="Gene3D" id="1.10.10.10">
    <property type="entry name" value="Winged helix-like DNA-binding domain superfamily/Winged helix DNA-binding domain"/>
    <property type="match status" value="1"/>
</dbReference>
<dbReference type="SMART" id="SM00345">
    <property type="entry name" value="HTH_GNTR"/>
    <property type="match status" value="1"/>
</dbReference>
<dbReference type="EMBL" id="JAGINW010000001">
    <property type="protein sequence ID" value="MBP2325863.1"/>
    <property type="molecule type" value="Genomic_DNA"/>
</dbReference>
<evidence type="ECO:0000259" key="4">
    <source>
        <dbReference type="PROSITE" id="PS50949"/>
    </source>
</evidence>
<dbReference type="Proteomes" id="UP001519332">
    <property type="component" value="Unassembled WGS sequence"/>
</dbReference>
<dbReference type="SUPFAM" id="SSF48008">
    <property type="entry name" value="GntR ligand-binding domain-like"/>
    <property type="match status" value="1"/>
</dbReference>
<comment type="caution">
    <text evidence="5">The sequence shown here is derived from an EMBL/GenBank/DDBJ whole genome shotgun (WGS) entry which is preliminary data.</text>
</comment>
<organism evidence="5 6">
    <name type="scientific">Kibdelosporangium banguiense</name>
    <dbReference type="NCBI Taxonomy" id="1365924"/>
    <lineage>
        <taxon>Bacteria</taxon>
        <taxon>Bacillati</taxon>
        <taxon>Actinomycetota</taxon>
        <taxon>Actinomycetes</taxon>
        <taxon>Pseudonocardiales</taxon>
        <taxon>Pseudonocardiaceae</taxon>
        <taxon>Kibdelosporangium</taxon>
    </lineage>
</organism>
<keyword evidence="6" id="KW-1185">Reference proteome</keyword>
<accession>A0ABS4TN80</accession>
<dbReference type="GO" id="GO:0003677">
    <property type="term" value="F:DNA binding"/>
    <property type="evidence" value="ECO:0007669"/>
    <property type="project" value="UniProtKB-KW"/>
</dbReference>
<dbReference type="InterPro" id="IPR008920">
    <property type="entry name" value="TF_FadR/GntR_C"/>
</dbReference>
<dbReference type="PANTHER" id="PTHR43537:SF24">
    <property type="entry name" value="GLUCONATE OPERON TRANSCRIPTIONAL REPRESSOR"/>
    <property type="match status" value="1"/>
</dbReference>
<dbReference type="SUPFAM" id="SSF46785">
    <property type="entry name" value="Winged helix' DNA-binding domain"/>
    <property type="match status" value="1"/>
</dbReference>
<proteinExistence type="predicted"/>
<dbReference type="InterPro" id="IPR036388">
    <property type="entry name" value="WH-like_DNA-bd_sf"/>
</dbReference>
<keyword evidence="1" id="KW-0805">Transcription regulation</keyword>
<keyword evidence="2 5" id="KW-0238">DNA-binding</keyword>
<evidence type="ECO:0000313" key="6">
    <source>
        <dbReference type="Proteomes" id="UP001519332"/>
    </source>
</evidence>
<evidence type="ECO:0000256" key="3">
    <source>
        <dbReference type="ARBA" id="ARBA00023163"/>
    </source>
</evidence>
<dbReference type="Pfam" id="PF07729">
    <property type="entry name" value="FCD"/>
    <property type="match status" value="1"/>
</dbReference>
<keyword evidence="3" id="KW-0804">Transcription</keyword>
<dbReference type="Gene3D" id="1.20.120.530">
    <property type="entry name" value="GntR ligand-binding domain-like"/>
    <property type="match status" value="1"/>
</dbReference>
<evidence type="ECO:0000256" key="1">
    <source>
        <dbReference type="ARBA" id="ARBA00023015"/>
    </source>
</evidence>
<protein>
    <submittedName>
        <fullName evidence="5">DNA-binding GntR family transcriptional regulator</fullName>
    </submittedName>
</protein>
<feature type="domain" description="HTH gntR-type" evidence="4">
    <location>
        <begin position="18"/>
        <end position="85"/>
    </location>
</feature>
<dbReference type="RefSeq" id="WP_209643006.1">
    <property type="nucleotide sequence ID" value="NZ_JAGINW010000001.1"/>
</dbReference>
<reference evidence="5 6" key="1">
    <citation type="submission" date="2021-03" db="EMBL/GenBank/DDBJ databases">
        <title>Sequencing the genomes of 1000 actinobacteria strains.</title>
        <authorList>
            <person name="Klenk H.-P."/>
        </authorList>
    </citation>
    <scope>NUCLEOTIDE SEQUENCE [LARGE SCALE GENOMIC DNA]</scope>
    <source>
        <strain evidence="5 6">DSM 46670</strain>
    </source>
</reference>
<dbReference type="InterPro" id="IPR011711">
    <property type="entry name" value="GntR_C"/>
</dbReference>